<name>A0A3B0XHA9_9ZZZZ</name>
<sequence length="255" mass="28889">MKIFSIFLLMVIFCTCVRASDLEKEDRMRAQVADYVMDGEVVFLKSGLRDFLSIYMASEAQEVKGAVIILHGRGLNPNWPELVYPLRTGLTEYAWDTLSIQLPVLDNDASFYDYMDILHEAHPRINAAVEFLKQKNIKNIILLAHSCSVHTAVYWLYENPQGGVNGFIGIGMGSTDTGQPMRKPFPLDKIYIPVLDIYGENDFPSVRNNAARRLNHTQQAGNTKSLQQVIPGSDHYHSENNAILLREIVDWLESL</sequence>
<proteinExistence type="predicted"/>
<dbReference type="Gene3D" id="3.40.50.1820">
    <property type="entry name" value="alpha/beta hydrolase"/>
    <property type="match status" value="1"/>
</dbReference>
<dbReference type="InterPro" id="IPR022529">
    <property type="entry name" value="DUF3530"/>
</dbReference>
<dbReference type="AlphaFoldDB" id="A0A3B0XHA9"/>
<dbReference type="InterPro" id="IPR029058">
    <property type="entry name" value="AB_hydrolase_fold"/>
</dbReference>
<evidence type="ECO:0008006" key="2">
    <source>
        <dbReference type="Google" id="ProtNLM"/>
    </source>
</evidence>
<gene>
    <name evidence="1" type="ORF">MNBD_GAMMA09-2714</name>
</gene>
<organism evidence="1">
    <name type="scientific">hydrothermal vent metagenome</name>
    <dbReference type="NCBI Taxonomy" id="652676"/>
    <lineage>
        <taxon>unclassified sequences</taxon>
        <taxon>metagenomes</taxon>
        <taxon>ecological metagenomes</taxon>
    </lineage>
</organism>
<evidence type="ECO:0000313" key="1">
    <source>
        <dbReference type="EMBL" id="VAW67061.1"/>
    </source>
</evidence>
<dbReference type="SUPFAM" id="SSF53474">
    <property type="entry name" value="alpha/beta-Hydrolases"/>
    <property type="match status" value="1"/>
</dbReference>
<protein>
    <recommendedName>
        <fullName evidence="2">DUF3530 family protein</fullName>
    </recommendedName>
</protein>
<dbReference type="Pfam" id="PF12048">
    <property type="entry name" value="DUF3530"/>
    <property type="match status" value="2"/>
</dbReference>
<reference evidence="1" key="1">
    <citation type="submission" date="2018-06" db="EMBL/GenBank/DDBJ databases">
        <authorList>
            <person name="Zhirakovskaya E."/>
        </authorList>
    </citation>
    <scope>NUCLEOTIDE SEQUENCE</scope>
</reference>
<accession>A0A3B0XHA9</accession>
<dbReference type="EMBL" id="UOFI01000090">
    <property type="protein sequence ID" value="VAW67061.1"/>
    <property type="molecule type" value="Genomic_DNA"/>
</dbReference>